<feature type="region of interest" description="Disordered" evidence="14">
    <location>
        <begin position="1"/>
        <end position="54"/>
    </location>
</feature>
<comment type="similarity">
    <text evidence="2 13">Belongs to the DNA polymerase type-C family. DnaE2 subfamily.</text>
</comment>
<dbReference type="InterPro" id="IPR011708">
    <property type="entry name" value="DNA_pol3_alpha_NTPase_dom"/>
</dbReference>
<dbReference type="InterPro" id="IPR004365">
    <property type="entry name" value="NA-bd_OB_tRNA"/>
</dbReference>
<evidence type="ECO:0000256" key="8">
    <source>
        <dbReference type="ARBA" id="ARBA00022705"/>
    </source>
</evidence>
<dbReference type="GO" id="GO:0003676">
    <property type="term" value="F:nucleic acid binding"/>
    <property type="evidence" value="ECO:0007669"/>
    <property type="project" value="InterPro"/>
</dbReference>
<dbReference type="Pfam" id="PF02811">
    <property type="entry name" value="PHP"/>
    <property type="match status" value="1"/>
</dbReference>
<reference evidence="17" key="1">
    <citation type="submission" date="2017-02" db="EMBL/GenBank/DDBJ databases">
        <authorList>
            <person name="Dridi B."/>
        </authorList>
    </citation>
    <scope>NUCLEOTIDE SEQUENCE [LARGE SCALE GENOMIC DNA]</scope>
    <source>
        <strain evidence="17">EB411</strain>
    </source>
</reference>
<evidence type="ECO:0000256" key="14">
    <source>
        <dbReference type="SAM" id="MobiDB-lite"/>
    </source>
</evidence>
<evidence type="ECO:0000256" key="12">
    <source>
        <dbReference type="ARBA" id="ARBA00049244"/>
    </source>
</evidence>
<dbReference type="NCBIfam" id="TIGR00594">
    <property type="entry name" value="polc"/>
    <property type="match status" value="1"/>
</dbReference>
<dbReference type="Pfam" id="PF07733">
    <property type="entry name" value="DNA_pol3_alpha"/>
    <property type="match status" value="1"/>
</dbReference>
<evidence type="ECO:0000256" key="6">
    <source>
        <dbReference type="ARBA" id="ARBA00022679"/>
    </source>
</evidence>
<dbReference type="GO" id="GO:0006281">
    <property type="term" value="P:DNA repair"/>
    <property type="evidence" value="ECO:0007669"/>
    <property type="project" value="UniProtKB-UniRule"/>
</dbReference>
<dbReference type="NCBIfam" id="NF004225">
    <property type="entry name" value="PRK05672.1"/>
    <property type="match status" value="1"/>
</dbReference>
<keyword evidence="8 13" id="KW-0235">DNA replication</keyword>
<comment type="subcellular location">
    <subcellularLocation>
        <location evidence="1 13">Cytoplasm</location>
    </subcellularLocation>
</comment>
<dbReference type="GO" id="GO:0005737">
    <property type="term" value="C:cytoplasm"/>
    <property type="evidence" value="ECO:0007669"/>
    <property type="project" value="UniProtKB-SubCell"/>
</dbReference>
<comment type="function">
    <text evidence="13">DNA polymerase involved in damage-induced mutagenesis and translesion synthesis (TLS). It is not the major replicative DNA polymerase.</text>
</comment>
<dbReference type="CDD" id="cd04485">
    <property type="entry name" value="DnaE_OBF"/>
    <property type="match status" value="1"/>
</dbReference>
<dbReference type="AlphaFoldDB" id="A0A1R4KCE5"/>
<dbReference type="Pfam" id="PF17657">
    <property type="entry name" value="DNA_pol3_finger"/>
    <property type="match status" value="1"/>
</dbReference>
<dbReference type="PANTHER" id="PTHR32294:SF4">
    <property type="entry name" value="ERROR-PRONE DNA POLYMERASE"/>
    <property type="match status" value="1"/>
</dbReference>
<sequence length="1152" mass="123893">MGFTNPPMPWSEIERGLSHVSRPGGSVPDGGDGPAFSRKREPYRPPEAAERDASADVPYAELHAHSSFSFLDGSSSPSSLVEAAASLGLTALALTDHDGLYGAVRFAEAAEAHPRLATVFGAELHCGVTGLSAGVPDPEGEHLLLLARGREGYHRLSGIITDGQLAEGAQKGAPLFDLDGVAEQAEGRLIALTGCRKGAVQGALRRGGESEAAAVCRALVERFGADNVLVELCDHGLPEDSARNDALASVAARLGLPVVATTGAHYAGVDDAPLADVLAAVRARRPLAEMEGWLPPGGARRLRSGAEMAERFRRHPGAVAETVRVAEEAAFRLRSATPGLPKELTPDGRTPMDHLRALVWEGAAELYPDMDEPARSRIARELAVIEQKDFPGYFLIVHDIVRFARGRGILCQGRGSAANSAVCYLLRITAVDSIRYRLPFERFLSTLRDEEPDIDVDFDAARREEVIQYVYTRYGRRNAAQVANVISYRPASAVRDAAKALGYSTGQQDAWSTQMERRGSRVDSEDHTIPDELVALGNRMLTLPRHLGIHSGGMVLTDRPVGEVCPIEHARMPGRTVLQWDKDDCAWMGLVKFDLLGLGILSALQHAFDMADEHCGERWDLQSMPKEEPAVYDMLCRADVIGVFQVESRAQMGLLPRLQPRELYDLVIEIAMIRPGPIQGGAVHPYLRRRRGEEPVEYLHPDLVPVLERTLGVPVFQEQLMQMAMIVGGCSGEDADLLRRVMGSKRGQERIESLREKLYAGMAARGIGIEDADRVYATIQAFANFGFAESHSISFALLVYASAWVRLHYPAAFLAALLAAQPMGFYSPQSLIADAKRRGVRVLGPDILRSQAGPALERAEGASSAPTGMPSCLCADPGAAGSAGSSGSAGAEGERPAPFDPAAPDRSAEHRRDGHCAVRLGLDQVGAVGRATAERIVAEREESGPYLDQHDLARRTGLSAAQLEALAAAGAFGGFGSSRREALWTAGQAAGERPDQLAGTAVVIQPPLFGLLDDHERMVSDLWSMGVSVGEHPVAHLRGGLRAEGVLSVAELAELAGAEQGRRVWAAGVVTHRQRPATASGITFVNIEDETGLLNVVCSPGVWSRFRRTARTAAAMRVRGVLERSPEGVVNLVADELQPLSTGVRTRSRDFQ</sequence>
<dbReference type="InterPro" id="IPR029460">
    <property type="entry name" value="DNAPol_HHH"/>
</dbReference>
<keyword evidence="9 13" id="KW-0227">DNA damage</keyword>
<evidence type="ECO:0000256" key="11">
    <source>
        <dbReference type="ARBA" id="ARBA00023204"/>
    </source>
</evidence>
<dbReference type="PANTHER" id="PTHR32294">
    <property type="entry name" value="DNA POLYMERASE III SUBUNIT ALPHA"/>
    <property type="match status" value="1"/>
</dbReference>
<feature type="domain" description="Polymerase/histidinol phosphatase N-terminal" evidence="15">
    <location>
        <begin position="60"/>
        <end position="128"/>
    </location>
</feature>
<evidence type="ECO:0000256" key="10">
    <source>
        <dbReference type="ARBA" id="ARBA00022932"/>
    </source>
</evidence>
<dbReference type="Gene3D" id="1.10.150.870">
    <property type="match status" value="1"/>
</dbReference>
<keyword evidence="7 13" id="KW-0548">Nucleotidyltransferase</keyword>
<evidence type="ECO:0000256" key="3">
    <source>
        <dbReference type="ARBA" id="ARBA00012417"/>
    </source>
</evidence>
<dbReference type="SUPFAM" id="SSF47781">
    <property type="entry name" value="RuvA domain 2-like"/>
    <property type="match status" value="1"/>
</dbReference>
<dbReference type="SUPFAM" id="SSF89550">
    <property type="entry name" value="PHP domain-like"/>
    <property type="match status" value="1"/>
</dbReference>
<keyword evidence="11 13" id="KW-0234">DNA repair</keyword>
<evidence type="ECO:0000256" key="1">
    <source>
        <dbReference type="ARBA" id="ARBA00004496"/>
    </source>
</evidence>
<gene>
    <name evidence="13" type="primary">dnaE2</name>
    <name evidence="16" type="ORF">FM119_13000</name>
</gene>
<dbReference type="GO" id="GO:0008408">
    <property type="term" value="F:3'-5' exonuclease activity"/>
    <property type="evidence" value="ECO:0007669"/>
    <property type="project" value="InterPro"/>
</dbReference>
<evidence type="ECO:0000256" key="7">
    <source>
        <dbReference type="ARBA" id="ARBA00022695"/>
    </source>
</evidence>
<comment type="catalytic activity">
    <reaction evidence="12 13">
        <text>DNA(n) + a 2'-deoxyribonucleoside 5'-triphosphate = DNA(n+1) + diphosphate</text>
        <dbReference type="Rhea" id="RHEA:22508"/>
        <dbReference type="Rhea" id="RHEA-COMP:17339"/>
        <dbReference type="Rhea" id="RHEA-COMP:17340"/>
        <dbReference type="ChEBI" id="CHEBI:33019"/>
        <dbReference type="ChEBI" id="CHEBI:61560"/>
        <dbReference type="ChEBI" id="CHEBI:173112"/>
        <dbReference type="EC" id="2.7.7.7"/>
    </reaction>
</comment>
<dbReference type="RefSeq" id="WP_087138598.1">
    <property type="nucleotide sequence ID" value="NZ_FUKR01000076.1"/>
</dbReference>
<dbReference type="InterPro" id="IPR016195">
    <property type="entry name" value="Pol/histidinol_Pase-like"/>
</dbReference>
<keyword evidence="6 13" id="KW-0808">Transferase</keyword>
<keyword evidence="17" id="KW-1185">Reference proteome</keyword>
<keyword evidence="10 13" id="KW-0239">DNA-directed DNA polymerase</keyword>
<dbReference type="SMART" id="SM00481">
    <property type="entry name" value="POLIIIAc"/>
    <property type="match status" value="1"/>
</dbReference>
<dbReference type="InterPro" id="IPR004013">
    <property type="entry name" value="PHP_dom"/>
</dbReference>
<dbReference type="Gene3D" id="2.40.50.140">
    <property type="entry name" value="Nucleic acid-binding proteins"/>
    <property type="match status" value="1"/>
</dbReference>
<dbReference type="GO" id="GO:0003887">
    <property type="term" value="F:DNA-directed DNA polymerase activity"/>
    <property type="evidence" value="ECO:0007669"/>
    <property type="project" value="UniProtKB-UniRule"/>
</dbReference>
<evidence type="ECO:0000256" key="5">
    <source>
        <dbReference type="ARBA" id="ARBA00022490"/>
    </source>
</evidence>
<dbReference type="InterPro" id="IPR012340">
    <property type="entry name" value="NA-bd_OB-fold"/>
</dbReference>
<feature type="region of interest" description="Disordered" evidence="14">
    <location>
        <begin position="883"/>
        <end position="912"/>
    </location>
</feature>
<dbReference type="EMBL" id="FUKR01000076">
    <property type="protein sequence ID" value="SJN41990.1"/>
    <property type="molecule type" value="Genomic_DNA"/>
</dbReference>
<dbReference type="Gene3D" id="3.20.20.140">
    <property type="entry name" value="Metal-dependent hydrolases"/>
    <property type="match status" value="1"/>
</dbReference>
<evidence type="ECO:0000313" key="17">
    <source>
        <dbReference type="Proteomes" id="UP000196778"/>
    </source>
</evidence>
<dbReference type="Pfam" id="PF01336">
    <property type="entry name" value="tRNA_anti-codon"/>
    <property type="match status" value="1"/>
</dbReference>
<accession>A0A1R4KCE5</accession>
<feature type="compositionally biased region" description="Basic and acidic residues" evidence="14">
    <location>
        <begin position="38"/>
        <end position="54"/>
    </location>
</feature>
<dbReference type="HAMAP" id="MF_01902">
    <property type="entry name" value="DNApol_error_prone"/>
    <property type="match status" value="1"/>
</dbReference>
<evidence type="ECO:0000256" key="4">
    <source>
        <dbReference type="ARBA" id="ARBA00017273"/>
    </source>
</evidence>
<proteinExistence type="inferred from homology"/>
<dbReference type="InterPro" id="IPR004805">
    <property type="entry name" value="DnaE2/DnaE/PolC"/>
</dbReference>
<dbReference type="InterPro" id="IPR023073">
    <property type="entry name" value="DnaE2"/>
</dbReference>
<evidence type="ECO:0000256" key="9">
    <source>
        <dbReference type="ARBA" id="ARBA00022763"/>
    </source>
</evidence>
<dbReference type="OrthoDB" id="9803237at2"/>
<evidence type="ECO:0000256" key="13">
    <source>
        <dbReference type="HAMAP-Rule" id="MF_01902"/>
    </source>
</evidence>
<protein>
    <recommendedName>
        <fullName evidence="4 13">Error-prone DNA polymerase</fullName>
        <ecNumber evidence="3 13">2.7.7.7</ecNumber>
    </recommendedName>
</protein>
<organism evidence="16 17">
    <name type="scientific">Mycetocola reblochoni REB411</name>
    <dbReference type="NCBI Taxonomy" id="1255698"/>
    <lineage>
        <taxon>Bacteria</taxon>
        <taxon>Bacillati</taxon>
        <taxon>Actinomycetota</taxon>
        <taxon>Actinomycetes</taxon>
        <taxon>Micrococcales</taxon>
        <taxon>Microbacteriaceae</taxon>
        <taxon>Mycetocola</taxon>
    </lineage>
</organism>
<evidence type="ECO:0000259" key="15">
    <source>
        <dbReference type="SMART" id="SM00481"/>
    </source>
</evidence>
<dbReference type="InterPro" id="IPR003141">
    <property type="entry name" value="Pol/His_phosphatase_N"/>
</dbReference>
<dbReference type="InterPro" id="IPR010994">
    <property type="entry name" value="RuvA_2-like"/>
</dbReference>
<name>A0A1R4KCE5_9MICO</name>
<dbReference type="InterPro" id="IPR040982">
    <property type="entry name" value="DNA_pol3_finger"/>
</dbReference>
<evidence type="ECO:0000313" key="16">
    <source>
        <dbReference type="EMBL" id="SJN41990.1"/>
    </source>
</evidence>
<dbReference type="EC" id="2.7.7.7" evidence="3 13"/>
<dbReference type="GO" id="GO:0006260">
    <property type="term" value="P:DNA replication"/>
    <property type="evidence" value="ECO:0007669"/>
    <property type="project" value="UniProtKB-KW"/>
</dbReference>
<keyword evidence="5 13" id="KW-0963">Cytoplasm</keyword>
<dbReference type="Pfam" id="PF14579">
    <property type="entry name" value="HHH_6"/>
    <property type="match status" value="1"/>
</dbReference>
<dbReference type="Proteomes" id="UP000196778">
    <property type="component" value="Unassembled WGS sequence"/>
</dbReference>
<evidence type="ECO:0000256" key="2">
    <source>
        <dbReference type="ARBA" id="ARBA00007391"/>
    </source>
</evidence>